<feature type="compositionally biased region" description="Polar residues" evidence="1">
    <location>
        <begin position="49"/>
        <end position="67"/>
    </location>
</feature>
<keyword evidence="3" id="KW-1185">Reference proteome</keyword>
<gene>
    <name evidence="2" type="ORF">CMUS01_06492</name>
</gene>
<reference evidence="2" key="1">
    <citation type="journal article" date="2020" name="Phytopathology">
        <title>Genome Sequence Resources of Colletotrichum truncatum, C. plurivorum, C. musicola, and C. sojae: Four Species Pathogenic to Soybean (Glycine max).</title>
        <authorList>
            <person name="Rogerio F."/>
            <person name="Boufleur T.R."/>
            <person name="Ciampi-Guillardi M."/>
            <person name="Sukno S.A."/>
            <person name="Thon M.R."/>
            <person name="Massola Junior N.S."/>
            <person name="Baroncelli R."/>
        </authorList>
    </citation>
    <scope>NUCLEOTIDE SEQUENCE</scope>
    <source>
        <strain evidence="2">LFN0074</strain>
    </source>
</reference>
<feature type="region of interest" description="Disordered" evidence="1">
    <location>
        <begin position="49"/>
        <end position="77"/>
    </location>
</feature>
<evidence type="ECO:0000256" key="1">
    <source>
        <dbReference type="SAM" id="MobiDB-lite"/>
    </source>
</evidence>
<proteinExistence type="predicted"/>
<comment type="caution">
    <text evidence="2">The sequence shown here is derived from an EMBL/GenBank/DDBJ whole genome shotgun (WGS) entry which is preliminary data.</text>
</comment>
<organism evidence="2 3">
    <name type="scientific">Colletotrichum musicola</name>
    <dbReference type="NCBI Taxonomy" id="2175873"/>
    <lineage>
        <taxon>Eukaryota</taxon>
        <taxon>Fungi</taxon>
        <taxon>Dikarya</taxon>
        <taxon>Ascomycota</taxon>
        <taxon>Pezizomycotina</taxon>
        <taxon>Sordariomycetes</taxon>
        <taxon>Hypocreomycetidae</taxon>
        <taxon>Glomerellales</taxon>
        <taxon>Glomerellaceae</taxon>
        <taxon>Colletotrichum</taxon>
        <taxon>Colletotrichum orchidearum species complex</taxon>
    </lineage>
</organism>
<protein>
    <submittedName>
        <fullName evidence="2">Uncharacterized protein</fullName>
    </submittedName>
</protein>
<evidence type="ECO:0000313" key="3">
    <source>
        <dbReference type="Proteomes" id="UP000639643"/>
    </source>
</evidence>
<dbReference type="EMBL" id="WIGM01000213">
    <property type="protein sequence ID" value="KAF6833608.1"/>
    <property type="molecule type" value="Genomic_DNA"/>
</dbReference>
<accession>A0A8H6KLS3</accession>
<sequence>MAIDIRRIPVSLIIQTDNPASRASLRPVRVGNRLPRSIMPAPESIRVRISSQTSGTWSSPAQVQPSSAVKDPAAWSP</sequence>
<name>A0A8H6KLS3_9PEZI</name>
<dbReference type="AlphaFoldDB" id="A0A8H6KLS3"/>
<dbReference type="Proteomes" id="UP000639643">
    <property type="component" value="Unassembled WGS sequence"/>
</dbReference>
<evidence type="ECO:0000313" key="2">
    <source>
        <dbReference type="EMBL" id="KAF6833608.1"/>
    </source>
</evidence>